<feature type="domain" description="NAD-dependent epimerase/dehydratase" evidence="3">
    <location>
        <begin position="4"/>
        <end position="250"/>
    </location>
</feature>
<evidence type="ECO:0000313" key="5">
    <source>
        <dbReference type="Proteomes" id="UP001500359"/>
    </source>
</evidence>
<dbReference type="Proteomes" id="UP001500359">
    <property type="component" value="Unassembled WGS sequence"/>
</dbReference>
<dbReference type="Gene3D" id="3.90.25.10">
    <property type="entry name" value="UDP-galactose 4-epimerase, domain 1"/>
    <property type="match status" value="1"/>
</dbReference>
<dbReference type="PANTHER" id="PTHR43000">
    <property type="entry name" value="DTDP-D-GLUCOSE 4,6-DEHYDRATASE-RELATED"/>
    <property type="match status" value="1"/>
</dbReference>
<accession>A0ABN1LIH3</accession>
<protein>
    <submittedName>
        <fullName evidence="4">NAD(P)-dependent oxidoreductase</fullName>
    </submittedName>
</protein>
<name>A0ABN1LIH3_9ALTE</name>
<gene>
    <name evidence="4" type="ORF">GCM10009114_18570</name>
</gene>
<evidence type="ECO:0000313" key="4">
    <source>
        <dbReference type="EMBL" id="GAA0856474.1"/>
    </source>
</evidence>
<dbReference type="SUPFAM" id="SSF51735">
    <property type="entry name" value="NAD(P)-binding Rossmann-fold domains"/>
    <property type="match status" value="1"/>
</dbReference>
<proteinExistence type="inferred from homology"/>
<evidence type="ECO:0000259" key="3">
    <source>
        <dbReference type="Pfam" id="PF01370"/>
    </source>
</evidence>
<dbReference type="Gene3D" id="3.40.50.720">
    <property type="entry name" value="NAD(P)-binding Rossmann-like Domain"/>
    <property type="match status" value="1"/>
</dbReference>
<dbReference type="InterPro" id="IPR036291">
    <property type="entry name" value="NAD(P)-bd_dom_sf"/>
</dbReference>
<comment type="pathway">
    <text evidence="1">Bacterial outer membrane biogenesis; LPS O-antigen biosynthesis.</text>
</comment>
<dbReference type="RefSeq" id="WP_343859076.1">
    <property type="nucleotide sequence ID" value="NZ_BAAAFD010000004.1"/>
</dbReference>
<evidence type="ECO:0000256" key="1">
    <source>
        <dbReference type="ARBA" id="ARBA00005125"/>
    </source>
</evidence>
<dbReference type="EMBL" id="BAAAFD010000004">
    <property type="protein sequence ID" value="GAA0856474.1"/>
    <property type="molecule type" value="Genomic_DNA"/>
</dbReference>
<dbReference type="InterPro" id="IPR001509">
    <property type="entry name" value="Epimerase_deHydtase"/>
</dbReference>
<comment type="similarity">
    <text evidence="2">Belongs to the NAD(P)-dependent epimerase/dehydratase family.</text>
</comment>
<comment type="caution">
    <text evidence="4">The sequence shown here is derived from an EMBL/GenBank/DDBJ whole genome shotgun (WGS) entry which is preliminary data.</text>
</comment>
<evidence type="ECO:0000256" key="2">
    <source>
        <dbReference type="ARBA" id="ARBA00007637"/>
    </source>
</evidence>
<sequence length="320" mass="35970">METALITGGCGFVGRHFAAELVNRGYQVTIVDDLSTGMHPDNWPAFIKPKGKFTFIHQDARQYFASSTQSFDLILHLAAVVGGRMTIEGDPLKVATDLAIDAMFFNWLPRLSPAPQVVLNFSSSAAYPIHFQTSQSQTLLSEDMIDFSKDIGVPDMTYGWSKLTAEFLAQYCVQSYGMKVLNYRPFSGYGEDQDLSYPFPRICKRVLDRENPMVIWGSGEQARDFVHIDDIVEFVLKSIDFMEPGESINISSAIGTSFFSLAQKIQDISGVELELKNDLSKPEGVFYRVGDNTKQLKFYQLRVSLEEGIRRTLDYLQKGS</sequence>
<keyword evidence="5" id="KW-1185">Reference proteome</keyword>
<reference evidence="4 5" key="1">
    <citation type="journal article" date="2019" name="Int. J. Syst. Evol. Microbiol.">
        <title>The Global Catalogue of Microorganisms (GCM) 10K type strain sequencing project: providing services to taxonomists for standard genome sequencing and annotation.</title>
        <authorList>
            <consortium name="The Broad Institute Genomics Platform"/>
            <consortium name="The Broad Institute Genome Sequencing Center for Infectious Disease"/>
            <person name="Wu L."/>
            <person name="Ma J."/>
        </authorList>
    </citation>
    <scope>NUCLEOTIDE SEQUENCE [LARGE SCALE GENOMIC DNA]</scope>
    <source>
        <strain evidence="4 5">JCM 15896</strain>
    </source>
</reference>
<dbReference type="Pfam" id="PF01370">
    <property type="entry name" value="Epimerase"/>
    <property type="match status" value="1"/>
</dbReference>
<organism evidence="4 5">
    <name type="scientific">Aliiglaciecola litoralis</name>
    <dbReference type="NCBI Taxonomy" id="582857"/>
    <lineage>
        <taxon>Bacteria</taxon>
        <taxon>Pseudomonadati</taxon>
        <taxon>Pseudomonadota</taxon>
        <taxon>Gammaproteobacteria</taxon>
        <taxon>Alteromonadales</taxon>
        <taxon>Alteromonadaceae</taxon>
        <taxon>Aliiglaciecola</taxon>
    </lineage>
</organism>